<organism evidence="2 3">
    <name type="scientific">Stylosanthes scabra</name>
    <dbReference type="NCBI Taxonomy" id="79078"/>
    <lineage>
        <taxon>Eukaryota</taxon>
        <taxon>Viridiplantae</taxon>
        <taxon>Streptophyta</taxon>
        <taxon>Embryophyta</taxon>
        <taxon>Tracheophyta</taxon>
        <taxon>Spermatophyta</taxon>
        <taxon>Magnoliopsida</taxon>
        <taxon>eudicotyledons</taxon>
        <taxon>Gunneridae</taxon>
        <taxon>Pentapetalae</taxon>
        <taxon>rosids</taxon>
        <taxon>fabids</taxon>
        <taxon>Fabales</taxon>
        <taxon>Fabaceae</taxon>
        <taxon>Papilionoideae</taxon>
        <taxon>50 kb inversion clade</taxon>
        <taxon>dalbergioids sensu lato</taxon>
        <taxon>Dalbergieae</taxon>
        <taxon>Pterocarpus clade</taxon>
        <taxon>Stylosanthes</taxon>
    </lineage>
</organism>
<sequence length="136" mass="14713">MSDPNRTSKAASAAAGRRQVSRLQSRAPSSLQINRTAGWNAPIPLLSPLEPCTQPVAAKVDLPQTAPAPSQQQRRQGAEPDKVAFKKWQQPPFCYEHASSGIKPEASQISRLELVIVVFTHGEDVGSNLETSRSSL</sequence>
<feature type="compositionally biased region" description="Polar residues" evidence="1">
    <location>
        <begin position="21"/>
        <end position="31"/>
    </location>
</feature>
<evidence type="ECO:0000313" key="2">
    <source>
        <dbReference type="EMBL" id="MED6148828.1"/>
    </source>
</evidence>
<accession>A0ABU6TLM3</accession>
<dbReference type="InterPro" id="IPR040381">
    <property type="entry name" value="At4g14450-like"/>
</dbReference>
<feature type="region of interest" description="Disordered" evidence="1">
    <location>
        <begin position="1"/>
        <end position="31"/>
    </location>
</feature>
<gene>
    <name evidence="2" type="ORF">PIB30_056705</name>
</gene>
<dbReference type="PANTHER" id="PTHR33912:SF2">
    <property type="entry name" value="PUTATIVE-RELATED"/>
    <property type="match status" value="1"/>
</dbReference>
<dbReference type="EMBL" id="JASCZI010091077">
    <property type="protein sequence ID" value="MED6148828.1"/>
    <property type="molecule type" value="Genomic_DNA"/>
</dbReference>
<protein>
    <submittedName>
        <fullName evidence="2">Uncharacterized protein</fullName>
    </submittedName>
</protein>
<keyword evidence="3" id="KW-1185">Reference proteome</keyword>
<feature type="region of interest" description="Disordered" evidence="1">
    <location>
        <begin position="56"/>
        <end position="82"/>
    </location>
</feature>
<name>A0ABU6TLM3_9FABA</name>
<reference evidence="2 3" key="1">
    <citation type="journal article" date="2023" name="Plants (Basel)">
        <title>Bridging the Gap: Combining Genomics and Transcriptomics Approaches to Understand Stylosanthes scabra, an Orphan Legume from the Brazilian Caatinga.</title>
        <authorList>
            <person name="Ferreira-Neto J.R.C."/>
            <person name="da Silva M.D."/>
            <person name="Binneck E."/>
            <person name="de Melo N.F."/>
            <person name="da Silva R.H."/>
            <person name="de Melo A.L.T.M."/>
            <person name="Pandolfi V."/>
            <person name="Bustamante F.O."/>
            <person name="Brasileiro-Vidal A.C."/>
            <person name="Benko-Iseppon A.M."/>
        </authorList>
    </citation>
    <scope>NUCLEOTIDE SEQUENCE [LARGE SCALE GENOMIC DNA]</scope>
    <source>
        <tissue evidence="2">Leaves</tissue>
    </source>
</reference>
<dbReference type="PANTHER" id="PTHR33912">
    <property type="entry name" value="OS01G0939400 PROTEIN"/>
    <property type="match status" value="1"/>
</dbReference>
<proteinExistence type="predicted"/>
<dbReference type="Proteomes" id="UP001341840">
    <property type="component" value="Unassembled WGS sequence"/>
</dbReference>
<feature type="compositionally biased region" description="Polar residues" evidence="1">
    <location>
        <begin position="1"/>
        <end position="10"/>
    </location>
</feature>
<evidence type="ECO:0000256" key="1">
    <source>
        <dbReference type="SAM" id="MobiDB-lite"/>
    </source>
</evidence>
<evidence type="ECO:0000313" key="3">
    <source>
        <dbReference type="Proteomes" id="UP001341840"/>
    </source>
</evidence>
<comment type="caution">
    <text evidence="2">The sequence shown here is derived from an EMBL/GenBank/DDBJ whole genome shotgun (WGS) entry which is preliminary data.</text>
</comment>